<accession>A0A0A2WUT9</accession>
<dbReference type="InterPro" id="IPR003439">
    <property type="entry name" value="ABC_transporter-like_ATP-bd"/>
</dbReference>
<dbReference type="InterPro" id="IPR017871">
    <property type="entry name" value="ABC_transporter-like_CS"/>
</dbReference>
<dbReference type="GO" id="GO:0016887">
    <property type="term" value="F:ATP hydrolysis activity"/>
    <property type="evidence" value="ECO:0007669"/>
    <property type="project" value="InterPro"/>
</dbReference>
<dbReference type="Gene3D" id="1.10.10.10">
    <property type="entry name" value="Winged helix-like DNA-binding domain superfamily/Winged helix DNA-binding domain"/>
    <property type="match status" value="1"/>
</dbReference>
<dbReference type="PATRIC" id="fig|276.5.peg.1114"/>
<reference evidence="6 7" key="1">
    <citation type="journal article" date="2015" name="Genome Announc.">
        <title>Draft Genome Sequence of the Thermophile Thermus filiformis ATCC 43280, Producer of Carotenoid-(Di)glucoside-Branched Fatty Acid (Di)esters and Source of Hyperthermostable Enzymes of Biotechnological Interest.</title>
        <authorList>
            <person name="Mandelli F."/>
            <person name="Oliveira Ramires B."/>
            <person name="Couger M.B."/>
            <person name="Paixao D.A."/>
            <person name="Camilo C.M."/>
            <person name="Polikarpov I."/>
            <person name="Prade R."/>
            <person name="Riano-Pachon D.M."/>
            <person name="Squina F.M."/>
        </authorList>
    </citation>
    <scope>NUCLEOTIDE SEQUENCE [LARGE SCALE GENOMIC DNA]</scope>
    <source>
        <strain evidence="6 7">ATCC 43280</strain>
    </source>
</reference>
<dbReference type="EMBL" id="JPSL02000039">
    <property type="protein sequence ID" value="KGQ22070.1"/>
    <property type="molecule type" value="Genomic_DNA"/>
</dbReference>
<keyword evidence="7" id="KW-1185">Reference proteome</keyword>
<dbReference type="GO" id="GO:0003677">
    <property type="term" value="F:DNA binding"/>
    <property type="evidence" value="ECO:0007669"/>
    <property type="project" value="UniProtKB-KW"/>
</dbReference>
<dbReference type="InterPro" id="IPR036390">
    <property type="entry name" value="WH_DNA-bd_sf"/>
</dbReference>
<dbReference type="InterPro" id="IPR018632">
    <property type="entry name" value="AAA-associated_dom_C"/>
</dbReference>
<organism evidence="6 7">
    <name type="scientific">Thermus filiformis</name>
    <dbReference type="NCBI Taxonomy" id="276"/>
    <lineage>
        <taxon>Bacteria</taxon>
        <taxon>Thermotogati</taxon>
        <taxon>Deinococcota</taxon>
        <taxon>Deinococci</taxon>
        <taxon>Thermales</taxon>
        <taxon>Thermaceae</taxon>
        <taxon>Thermus</taxon>
    </lineage>
</organism>
<dbReference type="RefSeq" id="WP_038063847.1">
    <property type="nucleotide sequence ID" value="NZ_JPSL02000039.1"/>
</dbReference>
<evidence type="ECO:0000313" key="7">
    <source>
        <dbReference type="Proteomes" id="UP000030364"/>
    </source>
</evidence>
<evidence type="ECO:0000259" key="5">
    <source>
        <dbReference type="PROSITE" id="PS50893"/>
    </source>
</evidence>
<gene>
    <name evidence="6" type="ORF">THFILI_07805</name>
</gene>
<dbReference type="Pfam" id="PF00005">
    <property type="entry name" value="ABC_tran"/>
    <property type="match status" value="1"/>
</dbReference>
<proteinExistence type="predicted"/>
<feature type="domain" description="ABC transporter" evidence="5">
    <location>
        <begin position="4"/>
        <end position="239"/>
    </location>
</feature>
<dbReference type="Pfam" id="PF09821">
    <property type="entry name" value="AAA_assoc_C"/>
    <property type="match status" value="1"/>
</dbReference>
<keyword evidence="1" id="KW-0813">Transport</keyword>
<sequence>MRILEAKNLRKAFRGPRGQSHQVLDGVSLALEEGEIVALLGRSGSGKSTLLRILAGLVPPDEGEVRYRGLPVRGPVPGVGMVFQSFALFPWLTVFENVELGLEARGVPKEERRRRVQEAIALIGLEGFESAYPKELSGGMRQRVGFARALVVEPDALFLDEAFSALDVLTAETLRNDLLDLWLEGAMPTRAILMVTHNIQEAVYLADRLLVLGSPGRILAERRVDLPHPRDPEGEAFRVLVEEVYEVLTRRPEAEARLEKVLAQRLPSASVGAMLGLLETLDRMGGRADLPELAEELSLEVDDLFPLLDALELLGFLRMAQGDVELTEHGRALARAETERRKQIFAEHLLQNVPLAEQIRRSLDLAPGHRLGEERFLELLARHFTPEEARQVLDTLIEWGRYAELFAYDDRAGVLYRD</sequence>
<dbReference type="PROSITE" id="PS00211">
    <property type="entry name" value="ABC_TRANSPORTER_1"/>
    <property type="match status" value="1"/>
</dbReference>
<evidence type="ECO:0000256" key="4">
    <source>
        <dbReference type="ARBA" id="ARBA00023125"/>
    </source>
</evidence>
<dbReference type="InterPro" id="IPR050166">
    <property type="entry name" value="ABC_transporter_ATP-bind"/>
</dbReference>
<dbReference type="PANTHER" id="PTHR42788">
    <property type="entry name" value="TAURINE IMPORT ATP-BINDING PROTEIN-RELATED"/>
    <property type="match status" value="1"/>
</dbReference>
<dbReference type="SUPFAM" id="SSF52540">
    <property type="entry name" value="P-loop containing nucleoside triphosphate hydrolases"/>
    <property type="match status" value="1"/>
</dbReference>
<protein>
    <submittedName>
        <fullName evidence="6">Nitrate ABC transporter ATP-binding protein</fullName>
    </submittedName>
</protein>
<dbReference type="PANTHER" id="PTHR42788:SF13">
    <property type="entry name" value="ALIPHATIC SULFONATES IMPORT ATP-BINDING PROTEIN SSUB"/>
    <property type="match status" value="1"/>
</dbReference>
<dbReference type="SMART" id="SM00382">
    <property type="entry name" value="AAA"/>
    <property type="match status" value="1"/>
</dbReference>
<dbReference type="GO" id="GO:0005524">
    <property type="term" value="F:ATP binding"/>
    <property type="evidence" value="ECO:0007669"/>
    <property type="project" value="UniProtKB-KW"/>
</dbReference>
<dbReference type="OrthoDB" id="9802264at2"/>
<evidence type="ECO:0000256" key="2">
    <source>
        <dbReference type="ARBA" id="ARBA00022741"/>
    </source>
</evidence>
<keyword evidence="2" id="KW-0547">Nucleotide-binding</keyword>
<dbReference type="Gene3D" id="3.40.50.300">
    <property type="entry name" value="P-loop containing nucleotide triphosphate hydrolases"/>
    <property type="match status" value="1"/>
</dbReference>
<dbReference type="STRING" id="276.THFILI_07805"/>
<dbReference type="AlphaFoldDB" id="A0A0A2WUT9"/>
<dbReference type="Proteomes" id="UP000030364">
    <property type="component" value="Unassembled WGS sequence"/>
</dbReference>
<name>A0A0A2WUT9_THEFI</name>
<comment type="caution">
    <text evidence="6">The sequence shown here is derived from an EMBL/GenBank/DDBJ whole genome shotgun (WGS) entry which is preliminary data.</text>
</comment>
<keyword evidence="3 6" id="KW-0067">ATP-binding</keyword>
<dbReference type="CDD" id="cd03293">
    <property type="entry name" value="ABC_NrtD_SsuB_transporters"/>
    <property type="match status" value="1"/>
</dbReference>
<dbReference type="InterPro" id="IPR036388">
    <property type="entry name" value="WH-like_DNA-bd_sf"/>
</dbReference>
<dbReference type="SUPFAM" id="SSF46785">
    <property type="entry name" value="Winged helix' DNA-binding domain"/>
    <property type="match status" value="1"/>
</dbReference>
<evidence type="ECO:0000313" key="6">
    <source>
        <dbReference type="EMBL" id="KGQ22070.1"/>
    </source>
</evidence>
<evidence type="ECO:0000256" key="3">
    <source>
        <dbReference type="ARBA" id="ARBA00022840"/>
    </source>
</evidence>
<keyword evidence="4" id="KW-0238">DNA-binding</keyword>
<dbReference type="PROSITE" id="PS50893">
    <property type="entry name" value="ABC_TRANSPORTER_2"/>
    <property type="match status" value="1"/>
</dbReference>
<dbReference type="InterPro" id="IPR027417">
    <property type="entry name" value="P-loop_NTPase"/>
</dbReference>
<evidence type="ECO:0000256" key="1">
    <source>
        <dbReference type="ARBA" id="ARBA00022448"/>
    </source>
</evidence>
<dbReference type="InterPro" id="IPR003593">
    <property type="entry name" value="AAA+_ATPase"/>
</dbReference>